<feature type="region of interest" description="Disordered" evidence="1">
    <location>
        <begin position="251"/>
        <end position="273"/>
    </location>
</feature>
<gene>
    <name evidence="2" type="ORF">HPG69_000622</name>
</gene>
<protein>
    <submittedName>
        <fullName evidence="2">Uncharacterized protein</fullName>
    </submittedName>
</protein>
<sequence length="273" mass="30626">KQETKVGQQSGLGSWACSNGWALPGQCFRAVRTEVGDPGGEAPRNNQRQHQARGGGQKTRCTEEEKMESQAERRSRKDQGSQRQVGWHSLKEKIQGSFSEENETRIGGGKTVKGKTKQREKNSLTCVEQQADENKHSGSVGPCVLWLAPQSSLLASHQKQEGKWACSGRKPHLPGEHYFKAVLVQKCHRWSLLSWRRAQRRGEAPGSVEDLEFIHLFIFTLPAFMEHMGHRANKANCTPALWGLTDKTDSVANGNLPDHQMQRKQNNRRKGRG</sequence>
<feature type="region of interest" description="Disordered" evidence="1">
    <location>
        <begin position="33"/>
        <end position="123"/>
    </location>
</feature>
<comment type="caution">
    <text evidence="2">The sequence shown here is derived from an EMBL/GenBank/DDBJ whole genome shotgun (WGS) entry which is preliminary data.</text>
</comment>
<proteinExistence type="predicted"/>
<reference evidence="2 3" key="1">
    <citation type="journal article" date="2020" name="Mol. Biol. Evol.">
        <title>Interspecific Gene Flow and the Evolution of Specialization in Black and White Rhinoceros.</title>
        <authorList>
            <person name="Moodley Y."/>
            <person name="Westbury M.V."/>
            <person name="Russo I.M."/>
            <person name="Gopalakrishnan S."/>
            <person name="Rakotoarivelo A."/>
            <person name="Olsen R.A."/>
            <person name="Prost S."/>
            <person name="Tunstall T."/>
            <person name="Ryder O.A."/>
            <person name="Dalen L."/>
            <person name="Bruford M.W."/>
        </authorList>
    </citation>
    <scope>NUCLEOTIDE SEQUENCE [LARGE SCALE GENOMIC DNA]</scope>
    <source>
        <strain evidence="2">SBR-YM</strain>
        <tissue evidence="2">Skin</tissue>
    </source>
</reference>
<dbReference type="AlphaFoldDB" id="A0A7J7FJ78"/>
<evidence type="ECO:0000313" key="3">
    <source>
        <dbReference type="Proteomes" id="UP000551758"/>
    </source>
</evidence>
<feature type="compositionally biased region" description="Basic and acidic residues" evidence="1">
    <location>
        <begin position="60"/>
        <end position="80"/>
    </location>
</feature>
<name>A0A7J7FJ78_DICBM</name>
<evidence type="ECO:0000313" key="2">
    <source>
        <dbReference type="EMBL" id="KAF5927716.1"/>
    </source>
</evidence>
<accession>A0A7J7FJ78</accession>
<organism evidence="2 3">
    <name type="scientific">Diceros bicornis minor</name>
    <name type="common">South-central black rhinoceros</name>
    <dbReference type="NCBI Taxonomy" id="77932"/>
    <lineage>
        <taxon>Eukaryota</taxon>
        <taxon>Metazoa</taxon>
        <taxon>Chordata</taxon>
        <taxon>Craniata</taxon>
        <taxon>Vertebrata</taxon>
        <taxon>Euteleostomi</taxon>
        <taxon>Mammalia</taxon>
        <taxon>Eutheria</taxon>
        <taxon>Laurasiatheria</taxon>
        <taxon>Perissodactyla</taxon>
        <taxon>Rhinocerotidae</taxon>
        <taxon>Diceros</taxon>
    </lineage>
</organism>
<keyword evidence="3" id="KW-1185">Reference proteome</keyword>
<evidence type="ECO:0000256" key="1">
    <source>
        <dbReference type="SAM" id="MobiDB-lite"/>
    </source>
</evidence>
<dbReference type="Proteomes" id="UP000551758">
    <property type="component" value="Unassembled WGS sequence"/>
</dbReference>
<dbReference type="EMBL" id="JACDTQ010000550">
    <property type="protein sequence ID" value="KAF5927716.1"/>
    <property type="molecule type" value="Genomic_DNA"/>
</dbReference>
<feature type="non-terminal residue" evidence="2">
    <location>
        <position position="273"/>
    </location>
</feature>